<name>A0A3S9YEZ7_9ACTN</name>
<evidence type="ECO:0000313" key="1">
    <source>
        <dbReference type="EMBL" id="AZS73500.1"/>
    </source>
</evidence>
<reference evidence="1 2" key="1">
    <citation type="submission" date="2018-04" db="EMBL/GenBank/DDBJ databases">
        <title>Complete genome sequences of Streptomyces lydicus strain WYEC and characterization of antagonistic properties of biological control agents.</title>
        <authorList>
            <person name="Mariita R.M."/>
            <person name="Sello J.K."/>
        </authorList>
    </citation>
    <scope>NUCLEOTIDE SEQUENCE [LARGE SCALE GENOMIC DNA]</scope>
    <source>
        <strain evidence="1 2">WYEC 108</strain>
    </source>
</reference>
<dbReference type="AlphaFoldDB" id="A0A3S9YEZ7"/>
<dbReference type="EMBL" id="CP029042">
    <property type="protein sequence ID" value="AZS73500.1"/>
    <property type="molecule type" value="Genomic_DNA"/>
</dbReference>
<dbReference type="SUPFAM" id="SSF102405">
    <property type="entry name" value="MCP/YpsA-like"/>
    <property type="match status" value="1"/>
</dbReference>
<dbReference type="Gene3D" id="3.40.50.450">
    <property type="match status" value="1"/>
</dbReference>
<protein>
    <submittedName>
        <fullName evidence="1">Uncharacterized protein</fullName>
    </submittedName>
</protein>
<proteinExistence type="predicted"/>
<organism evidence="1 2">
    <name type="scientific">Streptomyces lydicus</name>
    <dbReference type="NCBI Taxonomy" id="47763"/>
    <lineage>
        <taxon>Bacteria</taxon>
        <taxon>Bacillati</taxon>
        <taxon>Actinomycetota</taxon>
        <taxon>Actinomycetes</taxon>
        <taxon>Kitasatosporales</taxon>
        <taxon>Streptomycetaceae</taxon>
        <taxon>Streptomyces</taxon>
    </lineage>
</organism>
<dbReference type="Proteomes" id="UP000275579">
    <property type="component" value="Chromosome"/>
</dbReference>
<gene>
    <name evidence="1" type="ORF">DDE74_23400</name>
</gene>
<evidence type="ECO:0000313" key="2">
    <source>
        <dbReference type="Proteomes" id="UP000275579"/>
    </source>
</evidence>
<sequence>MAFSCDHDERCAAVRVGITGHRGLSAAVEKLVRTSLDAEVKKYEPTELCGVSCIADGPDTWFAESVLAAGGRIEVVIPADQYRDGLPSTHHAAYDALLQQAVEVHHTGMSESTSQAHMTGSEILVGLVDRLIAVWDGQPARGFGGTADVVAYARRAGVPVEIVWPEGATRD</sequence>
<accession>A0A3S9YEZ7</accession>